<dbReference type="AlphaFoldDB" id="A0A0F8YQT3"/>
<protein>
    <submittedName>
        <fullName evidence="1">Uncharacterized protein</fullName>
    </submittedName>
</protein>
<comment type="caution">
    <text evidence="1">The sequence shown here is derived from an EMBL/GenBank/DDBJ whole genome shotgun (WGS) entry which is preliminary data.</text>
</comment>
<organism evidence="1">
    <name type="scientific">marine sediment metagenome</name>
    <dbReference type="NCBI Taxonomy" id="412755"/>
    <lineage>
        <taxon>unclassified sequences</taxon>
        <taxon>metagenomes</taxon>
        <taxon>ecological metagenomes</taxon>
    </lineage>
</organism>
<name>A0A0F8YQT3_9ZZZZ</name>
<evidence type="ECO:0000313" key="1">
    <source>
        <dbReference type="EMBL" id="KKK76140.1"/>
    </source>
</evidence>
<accession>A0A0F8YQT3</accession>
<feature type="non-terminal residue" evidence="1">
    <location>
        <position position="32"/>
    </location>
</feature>
<proteinExistence type="predicted"/>
<gene>
    <name evidence="1" type="ORF">LCGC14_2866690</name>
</gene>
<dbReference type="EMBL" id="LAZR01055540">
    <property type="protein sequence ID" value="KKK76140.1"/>
    <property type="molecule type" value="Genomic_DNA"/>
</dbReference>
<sequence length="32" mass="3701">MQTEIQEYSQTEAALSVLREKYTDATYDVDTT</sequence>
<reference evidence="1" key="1">
    <citation type="journal article" date="2015" name="Nature">
        <title>Complex archaea that bridge the gap between prokaryotes and eukaryotes.</title>
        <authorList>
            <person name="Spang A."/>
            <person name="Saw J.H."/>
            <person name="Jorgensen S.L."/>
            <person name="Zaremba-Niedzwiedzka K."/>
            <person name="Martijn J."/>
            <person name="Lind A.E."/>
            <person name="van Eijk R."/>
            <person name="Schleper C."/>
            <person name="Guy L."/>
            <person name="Ettema T.J."/>
        </authorList>
    </citation>
    <scope>NUCLEOTIDE SEQUENCE</scope>
</reference>